<dbReference type="EMBL" id="PSNX01000002">
    <property type="protein sequence ID" value="PPE67724.1"/>
    <property type="molecule type" value="Genomic_DNA"/>
</dbReference>
<name>A0A2S5SY98_9BURK</name>
<evidence type="ECO:0000313" key="3">
    <source>
        <dbReference type="Proteomes" id="UP000238605"/>
    </source>
</evidence>
<dbReference type="RefSeq" id="WP_104300616.1">
    <property type="nucleotide sequence ID" value="NZ_PSNX01000002.1"/>
</dbReference>
<organism evidence="2 3">
    <name type="scientific">Caldimonas caldifontis</name>
    <dbReference type="NCBI Taxonomy" id="1452508"/>
    <lineage>
        <taxon>Bacteria</taxon>
        <taxon>Pseudomonadati</taxon>
        <taxon>Pseudomonadota</taxon>
        <taxon>Betaproteobacteria</taxon>
        <taxon>Burkholderiales</taxon>
        <taxon>Sphaerotilaceae</taxon>
        <taxon>Caldimonas</taxon>
    </lineage>
</organism>
<feature type="region of interest" description="Disordered" evidence="1">
    <location>
        <begin position="1"/>
        <end position="45"/>
    </location>
</feature>
<keyword evidence="3" id="KW-1185">Reference proteome</keyword>
<sequence>MKSTLTPPRPPAAQPSEHSGMADTSPPPAGSAAEPALSSSRLLQGRKSVQIEHNGALYQLRATKFGKLILTK</sequence>
<dbReference type="OrthoDB" id="5348353at2"/>
<gene>
    <name evidence="2" type="ORF">C1704_02335</name>
</gene>
<accession>A0A2S5SY98</accession>
<dbReference type="Proteomes" id="UP000238605">
    <property type="component" value="Unassembled WGS sequence"/>
</dbReference>
<comment type="caution">
    <text evidence="2">The sequence shown here is derived from an EMBL/GenBank/DDBJ whole genome shotgun (WGS) entry which is preliminary data.</text>
</comment>
<reference evidence="2 3" key="1">
    <citation type="submission" date="2018-02" db="EMBL/GenBank/DDBJ databases">
        <title>Reclassifiation of [Polyangium] brachysporum DSM 7029 as Guopingzhaonella breviflexa gen. nov., sp. nov., a member of the family Comamonadaceae.</title>
        <authorList>
            <person name="Tang B."/>
        </authorList>
    </citation>
    <scope>NUCLEOTIDE SEQUENCE [LARGE SCALE GENOMIC DNA]</scope>
    <source>
        <strain evidence="2 3">BCRC 80649</strain>
    </source>
</reference>
<dbReference type="AlphaFoldDB" id="A0A2S5SY98"/>
<dbReference type="Pfam" id="PF10636">
    <property type="entry name" value="hemP"/>
    <property type="match status" value="1"/>
</dbReference>
<dbReference type="InterPro" id="IPR019600">
    <property type="entry name" value="Hemin_uptake_protein_HemP"/>
</dbReference>
<evidence type="ECO:0000256" key="1">
    <source>
        <dbReference type="SAM" id="MobiDB-lite"/>
    </source>
</evidence>
<evidence type="ECO:0000313" key="2">
    <source>
        <dbReference type="EMBL" id="PPE67724.1"/>
    </source>
</evidence>
<protein>
    <submittedName>
        <fullName evidence="2">Hemin uptake protein HemP</fullName>
    </submittedName>
</protein>
<feature type="compositionally biased region" description="Low complexity" evidence="1">
    <location>
        <begin position="30"/>
        <end position="40"/>
    </location>
</feature>
<dbReference type="Gene3D" id="2.10.70.10">
    <property type="entry name" value="Complement Module, domain 1"/>
    <property type="match status" value="1"/>
</dbReference>
<proteinExistence type="predicted"/>